<gene>
    <name evidence="11" type="primary">LOC100366519</name>
</gene>
<dbReference type="Gene3D" id="3.30.420.40">
    <property type="match status" value="2"/>
</dbReference>
<feature type="region of interest" description="Disordered" evidence="8">
    <location>
        <begin position="68"/>
        <end position="90"/>
    </location>
</feature>
<reference evidence="11" key="1">
    <citation type="submission" date="2025-08" db="UniProtKB">
        <authorList>
            <consortium name="RefSeq"/>
        </authorList>
    </citation>
    <scope>IDENTIFICATION</scope>
    <source>
        <tissue evidence="11">Testes</tissue>
    </source>
</reference>
<evidence type="ECO:0000256" key="6">
    <source>
        <dbReference type="ARBA" id="ARBA00048117"/>
    </source>
</evidence>
<name>A0ABM0GTV7_SACKO</name>
<evidence type="ECO:0000259" key="9">
    <source>
        <dbReference type="Pfam" id="PF00814"/>
    </source>
</evidence>
<keyword evidence="3 7" id="KW-0819">tRNA processing</keyword>
<comment type="cofactor">
    <cofactor evidence="7">
        <name>a divalent metal cation</name>
        <dbReference type="ChEBI" id="CHEBI:60240"/>
    </cofactor>
    <text evidence="7">Binds 1 divalent metal cation per subunit.</text>
</comment>
<evidence type="ECO:0000256" key="2">
    <source>
        <dbReference type="ARBA" id="ARBA00022679"/>
    </source>
</evidence>
<dbReference type="PANTHER" id="PTHR11735">
    <property type="entry name" value="TRNA N6-ADENOSINE THREONYLCARBAMOYLTRANSFERASE"/>
    <property type="match status" value="1"/>
</dbReference>
<dbReference type="PRINTS" id="PR00789">
    <property type="entry name" value="OSIALOPTASE"/>
</dbReference>
<evidence type="ECO:0000256" key="1">
    <source>
        <dbReference type="ARBA" id="ARBA00012156"/>
    </source>
</evidence>
<proteinExistence type="inferred from homology"/>
<keyword evidence="4 7" id="KW-0479">Metal-binding</keyword>
<keyword evidence="5 7" id="KW-0012">Acyltransferase</keyword>
<evidence type="ECO:0000256" key="4">
    <source>
        <dbReference type="ARBA" id="ARBA00022723"/>
    </source>
</evidence>
<evidence type="ECO:0000313" key="11">
    <source>
        <dbReference type="RefSeq" id="XP_002737251.1"/>
    </source>
</evidence>
<dbReference type="RefSeq" id="XP_002737251.1">
    <property type="nucleotide sequence ID" value="XM_002737205.2"/>
</dbReference>
<dbReference type="SUPFAM" id="SSF53067">
    <property type="entry name" value="Actin-like ATPase domain"/>
    <property type="match status" value="1"/>
</dbReference>
<organism evidence="10 11">
    <name type="scientific">Saccoglossus kowalevskii</name>
    <name type="common">Acorn worm</name>
    <dbReference type="NCBI Taxonomy" id="10224"/>
    <lineage>
        <taxon>Eukaryota</taxon>
        <taxon>Metazoa</taxon>
        <taxon>Hemichordata</taxon>
        <taxon>Enteropneusta</taxon>
        <taxon>Harrimaniidae</taxon>
        <taxon>Saccoglossus</taxon>
    </lineage>
</organism>
<dbReference type="InterPro" id="IPR017861">
    <property type="entry name" value="KAE1/TsaD"/>
</dbReference>
<comment type="subunit">
    <text evidence="7">Homodimer.</text>
</comment>
<comment type="function">
    <text evidence="7">Required for the formation of a threonylcarbamoyl group on adenosine at position 37 (t(6)A37) in mitochondrial tRNAs that read codons beginning with adenine. Probably involved in the transfer of the threonylcarbamoyl moiety of threonylcarbamoyl-AMP (TC-AMP) to the N6 group of A37. Involved in mitochondrial genome maintenance.</text>
</comment>
<sequence length="474" mass="53026">MAAPCGMACDLFRFQSHIKYVINLYKQHIFSAFSKYRGLHTISRHHCDVELCRYPPLLSLQRIIRTQQVHQDRDGPTPQAKRSYQSSKKEATRRRLVLGIETSCDETGAAVVDECGSIVGECLHSQKEIHSKNGGIIPPVAQALHEQYIDHVVQNAMDAANIKWTDLSAVATTIMPGLALSLSVGLQYSKDVIKKTGLPFIPVHHMEAHALTIRMVERVEFPFLVFLVSGGHCIIAVARDLGNYLILGQTKDDAPGEAYDKIARKLKLNEHPQCIGMSGGQAIEHLAQTGDREVMKAYTPNLQSKDCTFSFSGVKSMVSQFISKEEKIQDVQAAQLSNINDIAAAFQFKVTHQLVKKIARAMIYCKENSLIDTCHQTMVLSGGVASNGYIRNAMQYVCNEYGYRFLCPPPKLCTDNGTMIAWTGMERLKRNIGIANEVQNIRYEPKYPLGEDISDQVKAEQITVPSIQFWKKCY</sequence>
<dbReference type="HAMAP" id="MF_01445">
    <property type="entry name" value="TsaD"/>
    <property type="match status" value="1"/>
</dbReference>
<dbReference type="InterPro" id="IPR043129">
    <property type="entry name" value="ATPase_NBD"/>
</dbReference>
<comment type="catalytic activity">
    <reaction evidence="6 7">
        <text>L-threonylcarbamoyladenylate + adenosine(37) in tRNA = N(6)-L-threonylcarbamoyladenosine(37) in tRNA + AMP + H(+)</text>
        <dbReference type="Rhea" id="RHEA:37059"/>
        <dbReference type="Rhea" id="RHEA-COMP:10162"/>
        <dbReference type="Rhea" id="RHEA-COMP:10163"/>
        <dbReference type="ChEBI" id="CHEBI:15378"/>
        <dbReference type="ChEBI" id="CHEBI:73682"/>
        <dbReference type="ChEBI" id="CHEBI:74411"/>
        <dbReference type="ChEBI" id="CHEBI:74418"/>
        <dbReference type="ChEBI" id="CHEBI:456215"/>
        <dbReference type="EC" id="2.3.1.234"/>
    </reaction>
</comment>
<evidence type="ECO:0000256" key="5">
    <source>
        <dbReference type="ARBA" id="ARBA00023315"/>
    </source>
</evidence>
<evidence type="ECO:0000256" key="7">
    <source>
        <dbReference type="HAMAP-Rule" id="MF_03179"/>
    </source>
</evidence>
<dbReference type="CDD" id="cd24134">
    <property type="entry name" value="ASKHA_NBD_OSGEPL1_QRI7_euk"/>
    <property type="match status" value="1"/>
</dbReference>
<dbReference type="InterPro" id="IPR022450">
    <property type="entry name" value="TsaD"/>
</dbReference>
<dbReference type="Pfam" id="PF00814">
    <property type="entry name" value="TsaD"/>
    <property type="match status" value="1"/>
</dbReference>
<dbReference type="NCBIfam" id="TIGR03723">
    <property type="entry name" value="T6A_TsaD_YgjD"/>
    <property type="match status" value="1"/>
</dbReference>
<keyword evidence="7" id="KW-0496">Mitochondrion</keyword>
<protein>
    <recommendedName>
        <fullName evidence="1">N(6)-L-threonylcarbamoyladenine synthase</fullName>
        <ecNumber evidence="1">2.3.1.234</ecNumber>
    </recommendedName>
</protein>
<dbReference type="NCBIfam" id="TIGR00329">
    <property type="entry name" value="gcp_kae1"/>
    <property type="match status" value="1"/>
</dbReference>
<dbReference type="Proteomes" id="UP000694865">
    <property type="component" value="Unplaced"/>
</dbReference>
<comment type="subcellular location">
    <subcellularLocation>
        <location evidence="7">Mitochondrion</location>
    </subcellularLocation>
</comment>
<dbReference type="InterPro" id="IPR000905">
    <property type="entry name" value="Gcp-like_dom"/>
</dbReference>
<dbReference type="PANTHER" id="PTHR11735:SF6">
    <property type="entry name" value="TRNA N6-ADENOSINE THREONYLCARBAMOYLTRANSFERASE, MITOCHONDRIAL"/>
    <property type="match status" value="1"/>
</dbReference>
<feature type="domain" description="Gcp-like" evidence="9">
    <location>
        <begin position="118"/>
        <end position="422"/>
    </location>
</feature>
<keyword evidence="10" id="KW-1185">Reference proteome</keyword>
<evidence type="ECO:0000313" key="10">
    <source>
        <dbReference type="Proteomes" id="UP000694865"/>
    </source>
</evidence>
<keyword evidence="2 7" id="KW-0808">Transferase</keyword>
<evidence type="ECO:0000256" key="8">
    <source>
        <dbReference type="SAM" id="MobiDB-lite"/>
    </source>
</evidence>
<comment type="similarity">
    <text evidence="7">Belongs to the KAE1 / TsaD family.</text>
</comment>
<accession>A0ABM0GTV7</accession>
<dbReference type="GeneID" id="100366519"/>
<dbReference type="EC" id="2.3.1.234" evidence="1"/>
<evidence type="ECO:0000256" key="3">
    <source>
        <dbReference type="ARBA" id="ARBA00022694"/>
    </source>
</evidence>